<reference evidence="2" key="1">
    <citation type="submission" date="2023-10" db="EMBL/GenBank/DDBJ databases">
        <title>Genome assemblies of two species of porcelain crab, Petrolisthes cinctipes and Petrolisthes manimaculis (Anomura: Porcellanidae).</title>
        <authorList>
            <person name="Angst P."/>
        </authorList>
    </citation>
    <scope>NUCLEOTIDE SEQUENCE</scope>
    <source>
        <strain evidence="2">PB745_01</strain>
        <tissue evidence="2">Gill</tissue>
    </source>
</reference>
<dbReference type="Proteomes" id="UP001286313">
    <property type="component" value="Unassembled WGS sequence"/>
</dbReference>
<sequence length="262" mass="28818">MIVLVSPSHQLATVPPFSPPTTHLSRCHAQASTYRLLRPHGQASSALAATAKRQARTFDALAATSMPQARAALTDSATPQARTSLTETSTTNLFATPPRLSRSAKHNTPSLPRLSHPPPHGHACLATSLMCHRRHHASRALAPTHGHTHLSTTLTRQRRHATQALAPPRAASVRARTCLVTTRTRCQRSSHRTTTCPLNAWPHTPLFATCTPQILQPCSSHRTTTHLLTHGHTRLSTPLTHHQHYYDARTAQTRRSTPLRRL</sequence>
<dbReference type="AlphaFoldDB" id="A0AAE1GM73"/>
<dbReference type="EMBL" id="JAWQEG010000038">
    <property type="protein sequence ID" value="KAK3895544.1"/>
    <property type="molecule type" value="Genomic_DNA"/>
</dbReference>
<comment type="caution">
    <text evidence="2">The sequence shown here is derived from an EMBL/GenBank/DDBJ whole genome shotgun (WGS) entry which is preliminary data.</text>
</comment>
<keyword evidence="3" id="KW-1185">Reference proteome</keyword>
<name>A0AAE1GM73_PETCI</name>
<accession>A0AAE1GM73</accession>
<feature type="compositionally biased region" description="Polar residues" evidence="1">
    <location>
        <begin position="75"/>
        <end position="94"/>
    </location>
</feature>
<proteinExistence type="predicted"/>
<feature type="region of interest" description="Disordered" evidence="1">
    <location>
        <begin position="70"/>
        <end position="118"/>
    </location>
</feature>
<organism evidence="2 3">
    <name type="scientific">Petrolisthes cinctipes</name>
    <name type="common">Flat porcelain crab</name>
    <dbReference type="NCBI Taxonomy" id="88211"/>
    <lineage>
        <taxon>Eukaryota</taxon>
        <taxon>Metazoa</taxon>
        <taxon>Ecdysozoa</taxon>
        <taxon>Arthropoda</taxon>
        <taxon>Crustacea</taxon>
        <taxon>Multicrustacea</taxon>
        <taxon>Malacostraca</taxon>
        <taxon>Eumalacostraca</taxon>
        <taxon>Eucarida</taxon>
        <taxon>Decapoda</taxon>
        <taxon>Pleocyemata</taxon>
        <taxon>Anomura</taxon>
        <taxon>Galatheoidea</taxon>
        <taxon>Porcellanidae</taxon>
        <taxon>Petrolisthes</taxon>
    </lineage>
</organism>
<gene>
    <name evidence="2" type="ORF">Pcinc_000782</name>
</gene>
<evidence type="ECO:0000313" key="3">
    <source>
        <dbReference type="Proteomes" id="UP001286313"/>
    </source>
</evidence>
<evidence type="ECO:0000313" key="2">
    <source>
        <dbReference type="EMBL" id="KAK3895544.1"/>
    </source>
</evidence>
<evidence type="ECO:0000256" key="1">
    <source>
        <dbReference type="SAM" id="MobiDB-lite"/>
    </source>
</evidence>
<protein>
    <submittedName>
        <fullName evidence="2">Uncharacterized protein</fullName>
    </submittedName>
</protein>